<gene>
    <name evidence="1" type="ORF">MSG28_006232</name>
</gene>
<sequence>MQVVRDRSLWWSLMEAAAVDVFRLTVIRFLLVASDIAYTVIVSIAACVLVDAPFSTLQRMLMAAIAPQKPPAKEAAESKIVENKDGLEPKHDEEK</sequence>
<protein>
    <submittedName>
        <fullName evidence="1">Uncharacterized protein</fullName>
    </submittedName>
</protein>
<reference evidence="1 2" key="1">
    <citation type="journal article" date="2022" name="Genome Biol. Evol.">
        <title>The Spruce Budworm Genome: Reconstructing the Evolutionary History of Antifreeze Proteins.</title>
        <authorList>
            <person name="Beliveau C."/>
            <person name="Gagne P."/>
            <person name="Picq S."/>
            <person name="Vernygora O."/>
            <person name="Keeling C.I."/>
            <person name="Pinkney K."/>
            <person name="Doucet D."/>
            <person name="Wen F."/>
            <person name="Johnston J.S."/>
            <person name="Maaroufi H."/>
            <person name="Boyle B."/>
            <person name="Laroche J."/>
            <person name="Dewar K."/>
            <person name="Juretic N."/>
            <person name="Blackburn G."/>
            <person name="Nisole A."/>
            <person name="Brunet B."/>
            <person name="Brandao M."/>
            <person name="Lumley L."/>
            <person name="Duan J."/>
            <person name="Quan G."/>
            <person name="Lucarotti C.J."/>
            <person name="Roe A.D."/>
            <person name="Sperling F.A.H."/>
            <person name="Levesque R.C."/>
            <person name="Cusson M."/>
        </authorList>
    </citation>
    <scope>NUCLEOTIDE SEQUENCE [LARGE SCALE GENOMIC DNA]</scope>
    <source>
        <strain evidence="1">Glfc:IPQL:Cfum</strain>
    </source>
</reference>
<evidence type="ECO:0000313" key="2">
    <source>
        <dbReference type="Proteomes" id="UP001064048"/>
    </source>
</evidence>
<evidence type="ECO:0000313" key="1">
    <source>
        <dbReference type="EMBL" id="KAI8422372.1"/>
    </source>
</evidence>
<proteinExistence type="predicted"/>
<name>A0ACC0JE47_CHOFU</name>
<dbReference type="Proteomes" id="UP001064048">
    <property type="component" value="Chromosome 10"/>
</dbReference>
<accession>A0ACC0JE47</accession>
<keyword evidence="2" id="KW-1185">Reference proteome</keyword>
<comment type="caution">
    <text evidence="1">The sequence shown here is derived from an EMBL/GenBank/DDBJ whole genome shotgun (WGS) entry which is preliminary data.</text>
</comment>
<organism evidence="1 2">
    <name type="scientific">Choristoneura fumiferana</name>
    <name type="common">Spruce budworm moth</name>
    <name type="synonym">Archips fumiferana</name>
    <dbReference type="NCBI Taxonomy" id="7141"/>
    <lineage>
        <taxon>Eukaryota</taxon>
        <taxon>Metazoa</taxon>
        <taxon>Ecdysozoa</taxon>
        <taxon>Arthropoda</taxon>
        <taxon>Hexapoda</taxon>
        <taxon>Insecta</taxon>
        <taxon>Pterygota</taxon>
        <taxon>Neoptera</taxon>
        <taxon>Endopterygota</taxon>
        <taxon>Lepidoptera</taxon>
        <taxon>Glossata</taxon>
        <taxon>Ditrysia</taxon>
        <taxon>Tortricoidea</taxon>
        <taxon>Tortricidae</taxon>
        <taxon>Tortricinae</taxon>
        <taxon>Choristoneura</taxon>
    </lineage>
</organism>
<dbReference type="EMBL" id="CM046110">
    <property type="protein sequence ID" value="KAI8422372.1"/>
    <property type="molecule type" value="Genomic_DNA"/>
</dbReference>